<organism evidence="3 4">
    <name type="scientific">Ridgeia piscesae</name>
    <name type="common">Tubeworm</name>
    <dbReference type="NCBI Taxonomy" id="27915"/>
    <lineage>
        <taxon>Eukaryota</taxon>
        <taxon>Metazoa</taxon>
        <taxon>Spiralia</taxon>
        <taxon>Lophotrochozoa</taxon>
        <taxon>Annelida</taxon>
        <taxon>Polychaeta</taxon>
        <taxon>Sedentaria</taxon>
        <taxon>Canalipalpata</taxon>
        <taxon>Sabellida</taxon>
        <taxon>Siboglinidae</taxon>
        <taxon>Ridgeia</taxon>
    </lineage>
</organism>
<feature type="region of interest" description="Disordered" evidence="1">
    <location>
        <begin position="579"/>
        <end position="632"/>
    </location>
</feature>
<dbReference type="InterPro" id="IPR042847">
    <property type="entry name" value="EFC12"/>
</dbReference>
<evidence type="ECO:0000313" key="3">
    <source>
        <dbReference type="EMBL" id="KAK2185403.1"/>
    </source>
</evidence>
<comment type="caution">
    <text evidence="3">The sequence shown here is derived from an EMBL/GenBank/DDBJ whole genome shotgun (WGS) entry which is preliminary data.</text>
</comment>
<reference evidence="3" key="1">
    <citation type="journal article" date="2023" name="Mol. Biol. Evol.">
        <title>Third-Generation Sequencing Reveals the Adaptive Role of the Epigenome in Three Deep-Sea Polychaetes.</title>
        <authorList>
            <person name="Perez M."/>
            <person name="Aroh O."/>
            <person name="Sun Y."/>
            <person name="Lan Y."/>
            <person name="Juniper S.K."/>
            <person name="Young C.R."/>
            <person name="Angers B."/>
            <person name="Qian P.Y."/>
        </authorList>
    </citation>
    <scope>NUCLEOTIDE SEQUENCE</scope>
    <source>
        <strain evidence="3">R07B-5</strain>
    </source>
</reference>
<keyword evidence="4" id="KW-1185">Reference proteome</keyword>
<dbReference type="InterPro" id="IPR011992">
    <property type="entry name" value="EF-hand-dom_pair"/>
</dbReference>
<feature type="compositionally biased region" description="Polar residues" evidence="1">
    <location>
        <begin position="583"/>
        <end position="599"/>
    </location>
</feature>
<proteinExistence type="predicted"/>
<sequence length="766" mass="87139">MTLVMNETMPKMLFPGGRSDSLQRRSFHGSLSYTKARQGARRRVHGSVGSVARRRNQENTVDWKEGVDDFNLPWLFDPTRNDHLPLEQQLKMYVKRDLHKGKLFNIGTRLWPNEERCRKRVINVTGGYCTRSAPVSKGSLDGFHAPPHVHTTGQLRPSKPRVVEPDPKEVAKKLEETKMEEHKSWVEERKKFRQQLDGLGLSEEYLRRKPNKTLMESRVLREMVAQRTAQPPPLPPEEEPPLLAILPSESPIIRRPSPIAIRIIEKFLRQKKLRLVDLFTVVDKDKNWLITRDDFRKAIQQAKIPISEVLLEDLVLTLDTDLDDVLDYRDLAQGMGLWKAEKWETKRKQIAHAAAADDQGKQFLLSGLEKPDTQDYDSQEGSLPTDGGRPDPHQPPHAPKGRTSRIKSALSALSSRSSPFLEPPEPDLRPEQMILSSEEAMVDLRKRDREALPRNLNAKKKQMNLRKQFTRTGRVGKPQPPKRQTSSNEPDALCAIIKTGDTGVDNHFARSTLGDTACVKLNKFRQAVFNEYVELCKMCERAEIPLTEEVLRRALLYPPDKPHNKIKKRIRQPESLISRESFAVSSGRHTSVSGPSGSTSKRRYSYNSNYSAPAAGPGTRSKRASGDYDASSRVVSQRDTVGLYPPAECVTKAPQKMHLSTGKAYVGSKVKCWMTFEDYEAMIGKLVNGYTPLPGRCKEGAFWPGYMLDKLRLHMPNEKRDTKGAVFHRTTGQGRRQNYGYDNDLKMWPFEAGGCIQYGEIKPYYQ</sequence>
<feature type="compositionally biased region" description="Low complexity" evidence="1">
    <location>
        <begin position="406"/>
        <end position="418"/>
    </location>
</feature>
<dbReference type="PROSITE" id="PS50222">
    <property type="entry name" value="EF_HAND_2"/>
    <property type="match status" value="1"/>
</dbReference>
<dbReference type="Gene3D" id="1.10.238.10">
    <property type="entry name" value="EF-hand"/>
    <property type="match status" value="1"/>
</dbReference>
<evidence type="ECO:0000313" key="4">
    <source>
        <dbReference type="Proteomes" id="UP001209878"/>
    </source>
</evidence>
<feature type="region of interest" description="Disordered" evidence="1">
    <location>
        <begin position="469"/>
        <end position="490"/>
    </location>
</feature>
<feature type="region of interest" description="Disordered" evidence="1">
    <location>
        <begin position="33"/>
        <end position="53"/>
    </location>
</feature>
<accession>A0AAD9UDI1</accession>
<feature type="domain" description="EF-hand" evidence="2">
    <location>
        <begin position="270"/>
        <end position="305"/>
    </location>
</feature>
<dbReference type="SUPFAM" id="SSF47473">
    <property type="entry name" value="EF-hand"/>
    <property type="match status" value="1"/>
</dbReference>
<protein>
    <recommendedName>
        <fullName evidence="2">EF-hand domain-containing protein</fullName>
    </recommendedName>
</protein>
<dbReference type="PANTHER" id="PTHR47225">
    <property type="entry name" value="EF-HAND CALCIUM-BINDING DOMAIN-CONTAINING PROTEIN 12"/>
    <property type="match status" value="1"/>
</dbReference>
<feature type="region of interest" description="Disordered" evidence="1">
    <location>
        <begin position="370"/>
        <end position="431"/>
    </location>
</feature>
<dbReference type="InterPro" id="IPR002048">
    <property type="entry name" value="EF_hand_dom"/>
</dbReference>
<evidence type="ECO:0000256" key="1">
    <source>
        <dbReference type="SAM" id="MobiDB-lite"/>
    </source>
</evidence>
<dbReference type="GO" id="GO:0005509">
    <property type="term" value="F:calcium ion binding"/>
    <property type="evidence" value="ECO:0007669"/>
    <property type="project" value="InterPro"/>
</dbReference>
<dbReference type="PANTHER" id="PTHR47225:SF1">
    <property type="entry name" value="EF-HAND CALCIUM-BINDING DOMAIN-CONTAINING PROTEIN 12"/>
    <property type="match status" value="1"/>
</dbReference>
<dbReference type="EMBL" id="JAODUO010000238">
    <property type="protein sequence ID" value="KAK2185403.1"/>
    <property type="molecule type" value="Genomic_DNA"/>
</dbReference>
<evidence type="ECO:0000259" key="2">
    <source>
        <dbReference type="PROSITE" id="PS50222"/>
    </source>
</evidence>
<dbReference type="Proteomes" id="UP001209878">
    <property type="component" value="Unassembled WGS sequence"/>
</dbReference>
<dbReference type="AlphaFoldDB" id="A0AAD9UDI1"/>
<gene>
    <name evidence="3" type="ORF">NP493_238g02015</name>
</gene>
<name>A0AAD9UDI1_RIDPI</name>